<dbReference type="GO" id="GO:0016339">
    <property type="term" value="P:calcium-dependent cell-cell adhesion via plasma membrane cell adhesion molecules"/>
    <property type="evidence" value="ECO:0007669"/>
    <property type="project" value="TreeGrafter"/>
</dbReference>
<keyword evidence="10" id="KW-0812">Transmembrane</keyword>
<evidence type="ECO:0000256" key="7">
    <source>
        <dbReference type="ARBA" id="ARBA00022837"/>
    </source>
</evidence>
<reference evidence="11" key="2">
    <citation type="submission" date="2025-09" db="UniProtKB">
        <authorList>
            <consortium name="Ensembl"/>
        </authorList>
    </citation>
    <scope>IDENTIFICATION</scope>
</reference>
<dbReference type="GO" id="GO:0007043">
    <property type="term" value="P:cell-cell junction assembly"/>
    <property type="evidence" value="ECO:0007669"/>
    <property type="project" value="TreeGrafter"/>
</dbReference>
<keyword evidence="12" id="KW-1185">Reference proteome</keyword>
<dbReference type="GO" id="GO:0034332">
    <property type="term" value="P:adherens junction organization"/>
    <property type="evidence" value="ECO:0007669"/>
    <property type="project" value="TreeGrafter"/>
</dbReference>
<evidence type="ECO:0000256" key="8">
    <source>
        <dbReference type="ARBA" id="ARBA00023136"/>
    </source>
</evidence>
<dbReference type="Proteomes" id="UP000472270">
    <property type="component" value="Unassembled WGS sequence"/>
</dbReference>
<evidence type="ECO:0000256" key="3">
    <source>
        <dbReference type="ARBA" id="ARBA00022685"/>
    </source>
</evidence>
<accession>A0A673IB95</accession>
<evidence type="ECO:0000256" key="5">
    <source>
        <dbReference type="ARBA" id="ARBA00022729"/>
    </source>
</evidence>
<keyword evidence="3" id="KW-0165">Cleavage on pair of basic residues</keyword>
<name>A0A673IB95_9TELE</name>
<dbReference type="InterPro" id="IPR039808">
    <property type="entry name" value="Cadherin"/>
</dbReference>
<proteinExistence type="predicted"/>
<feature type="transmembrane region" description="Helical" evidence="10">
    <location>
        <begin position="44"/>
        <end position="67"/>
    </location>
</feature>
<dbReference type="GO" id="GO:0044331">
    <property type="term" value="P:cell-cell adhesion mediated by cadherin"/>
    <property type="evidence" value="ECO:0007669"/>
    <property type="project" value="TreeGrafter"/>
</dbReference>
<organism evidence="11 12">
    <name type="scientific">Sinocyclocheilus rhinocerous</name>
    <dbReference type="NCBI Taxonomy" id="307959"/>
    <lineage>
        <taxon>Eukaryota</taxon>
        <taxon>Metazoa</taxon>
        <taxon>Chordata</taxon>
        <taxon>Craniata</taxon>
        <taxon>Vertebrata</taxon>
        <taxon>Euteleostomi</taxon>
        <taxon>Actinopterygii</taxon>
        <taxon>Neopterygii</taxon>
        <taxon>Teleostei</taxon>
        <taxon>Ostariophysi</taxon>
        <taxon>Cypriniformes</taxon>
        <taxon>Cyprinidae</taxon>
        <taxon>Cyprininae</taxon>
        <taxon>Sinocyclocheilus</taxon>
    </lineage>
</organism>
<dbReference type="GO" id="GO:0045296">
    <property type="term" value="F:cadherin binding"/>
    <property type="evidence" value="ECO:0007669"/>
    <property type="project" value="TreeGrafter"/>
</dbReference>
<evidence type="ECO:0000256" key="1">
    <source>
        <dbReference type="ARBA" id="ARBA00004236"/>
    </source>
</evidence>
<reference evidence="11" key="1">
    <citation type="submission" date="2025-08" db="UniProtKB">
        <authorList>
            <consortium name="Ensembl"/>
        </authorList>
    </citation>
    <scope>IDENTIFICATION</scope>
</reference>
<evidence type="ECO:0000256" key="6">
    <source>
        <dbReference type="ARBA" id="ARBA00022737"/>
    </source>
</evidence>
<keyword evidence="10" id="KW-1133">Transmembrane helix</keyword>
<dbReference type="GO" id="GO:0008013">
    <property type="term" value="F:beta-catenin binding"/>
    <property type="evidence" value="ECO:0007669"/>
    <property type="project" value="TreeGrafter"/>
</dbReference>
<keyword evidence="8 10" id="KW-0472">Membrane</keyword>
<comment type="subcellular location">
    <subcellularLocation>
        <location evidence="1">Cell membrane</location>
    </subcellularLocation>
</comment>
<keyword evidence="2" id="KW-1003">Cell membrane</keyword>
<dbReference type="AlphaFoldDB" id="A0A673IB95"/>
<keyword evidence="9" id="KW-0325">Glycoprotein</keyword>
<keyword evidence="5" id="KW-0732">Signal</keyword>
<dbReference type="Ensembl" id="ENSSRHT00000037519.1">
    <property type="protein sequence ID" value="ENSSRHP00000036459.1"/>
    <property type="gene ID" value="ENSSRHG00000018692.1"/>
</dbReference>
<dbReference type="GO" id="GO:0005912">
    <property type="term" value="C:adherens junction"/>
    <property type="evidence" value="ECO:0007669"/>
    <property type="project" value="TreeGrafter"/>
</dbReference>
<evidence type="ECO:0000256" key="2">
    <source>
        <dbReference type="ARBA" id="ARBA00022475"/>
    </source>
</evidence>
<keyword evidence="6" id="KW-0677">Repeat</keyword>
<evidence type="ECO:0000313" key="12">
    <source>
        <dbReference type="Proteomes" id="UP000472270"/>
    </source>
</evidence>
<evidence type="ECO:0000256" key="10">
    <source>
        <dbReference type="SAM" id="Phobius"/>
    </source>
</evidence>
<evidence type="ECO:0000256" key="9">
    <source>
        <dbReference type="ARBA" id="ARBA00023180"/>
    </source>
</evidence>
<dbReference type="PANTHER" id="PTHR24027:SF322">
    <property type="entry name" value="CADHERIN-6"/>
    <property type="match status" value="1"/>
</dbReference>
<dbReference type="GO" id="GO:0016477">
    <property type="term" value="P:cell migration"/>
    <property type="evidence" value="ECO:0007669"/>
    <property type="project" value="TreeGrafter"/>
</dbReference>
<dbReference type="PANTHER" id="PTHR24027">
    <property type="entry name" value="CADHERIN-23"/>
    <property type="match status" value="1"/>
</dbReference>
<evidence type="ECO:0000313" key="11">
    <source>
        <dbReference type="Ensembl" id="ENSSRHP00000036459.1"/>
    </source>
</evidence>
<keyword evidence="4" id="KW-0479">Metal-binding</keyword>
<keyword evidence="7" id="KW-0106">Calcium</keyword>
<dbReference type="GO" id="GO:0000902">
    <property type="term" value="P:cell morphogenesis"/>
    <property type="evidence" value="ECO:0007669"/>
    <property type="project" value="TreeGrafter"/>
</dbReference>
<evidence type="ECO:0000256" key="4">
    <source>
        <dbReference type="ARBA" id="ARBA00022723"/>
    </source>
</evidence>
<protein>
    <submittedName>
        <fullName evidence="11">Uncharacterized protein</fullName>
    </submittedName>
</protein>
<sequence>MSAFLLPVVISDNDYPIQSSTSTLTVRVCACDSRGNVQTCSTEALLLSAGLSTGALVAILLCILILLSKSGHTLCSTRSHGRSELAGLSVFVYKSYT</sequence>
<dbReference type="Gene3D" id="2.60.40.60">
    <property type="entry name" value="Cadherins"/>
    <property type="match status" value="1"/>
</dbReference>
<dbReference type="GO" id="GO:0099560">
    <property type="term" value="P:synaptic membrane adhesion"/>
    <property type="evidence" value="ECO:0007669"/>
    <property type="project" value="TreeGrafter"/>
</dbReference>
<dbReference type="GO" id="GO:0016342">
    <property type="term" value="C:catenin complex"/>
    <property type="evidence" value="ECO:0007669"/>
    <property type="project" value="TreeGrafter"/>
</dbReference>
<dbReference type="GO" id="GO:0046872">
    <property type="term" value="F:metal ion binding"/>
    <property type="evidence" value="ECO:0007669"/>
    <property type="project" value="UniProtKB-KW"/>
</dbReference>